<keyword evidence="4" id="KW-1185">Reference proteome</keyword>
<dbReference type="InParanoid" id="A0A2T3B7Q8"/>
<feature type="chain" id="PRO_5015451650" evidence="2">
    <location>
        <begin position="20"/>
        <end position="245"/>
    </location>
</feature>
<dbReference type="OrthoDB" id="3360032at2759"/>
<dbReference type="GeneID" id="36571624"/>
<feature type="region of interest" description="Disordered" evidence="1">
    <location>
        <begin position="130"/>
        <end position="150"/>
    </location>
</feature>
<dbReference type="Proteomes" id="UP000241818">
    <property type="component" value="Unassembled WGS sequence"/>
</dbReference>
<dbReference type="PANTHER" id="PTHR28022">
    <property type="entry name" value="GPI MANNOSYLTRANSFERASE 2 SUBUNIT PGA1"/>
    <property type="match status" value="1"/>
</dbReference>
<reference evidence="3 4" key="1">
    <citation type="journal article" date="2018" name="New Phytol.">
        <title>Comparative genomics and transcriptomics depict ericoid mycorrhizal fungi as versatile saprotrophs and plant mutualists.</title>
        <authorList>
            <person name="Martino E."/>
            <person name="Morin E."/>
            <person name="Grelet G.A."/>
            <person name="Kuo A."/>
            <person name="Kohler A."/>
            <person name="Daghino S."/>
            <person name="Barry K.W."/>
            <person name="Cichocki N."/>
            <person name="Clum A."/>
            <person name="Dockter R.B."/>
            <person name="Hainaut M."/>
            <person name="Kuo R.C."/>
            <person name="LaButti K."/>
            <person name="Lindahl B.D."/>
            <person name="Lindquist E.A."/>
            <person name="Lipzen A."/>
            <person name="Khouja H.R."/>
            <person name="Magnuson J."/>
            <person name="Murat C."/>
            <person name="Ohm R.A."/>
            <person name="Singer S.W."/>
            <person name="Spatafora J.W."/>
            <person name="Wang M."/>
            <person name="Veneault-Fourrey C."/>
            <person name="Henrissat B."/>
            <person name="Grigoriev I.V."/>
            <person name="Martin F.M."/>
            <person name="Perotto S."/>
        </authorList>
    </citation>
    <scope>NUCLEOTIDE SEQUENCE [LARGE SCALE GENOMIC DNA]</scope>
    <source>
        <strain evidence="3 4">ATCC 22711</strain>
    </source>
</reference>
<dbReference type="PANTHER" id="PTHR28022:SF1">
    <property type="entry name" value="GPI MANNOSYLTRANSFERASE 2 SUBUNIT PGA1"/>
    <property type="match status" value="1"/>
</dbReference>
<dbReference type="Pfam" id="PF10333">
    <property type="entry name" value="Pga1"/>
    <property type="match status" value="1"/>
</dbReference>
<dbReference type="GO" id="GO:0005789">
    <property type="term" value="C:endoplasmic reticulum membrane"/>
    <property type="evidence" value="ECO:0007669"/>
    <property type="project" value="TreeGrafter"/>
</dbReference>
<gene>
    <name evidence="3" type="ORF">M430DRAFT_16861</name>
</gene>
<evidence type="ECO:0000256" key="1">
    <source>
        <dbReference type="SAM" id="MobiDB-lite"/>
    </source>
</evidence>
<proteinExistence type="predicted"/>
<dbReference type="InterPro" id="IPR019433">
    <property type="entry name" value="GPI_ManTrfase_II_coact_Pga1"/>
</dbReference>
<evidence type="ECO:0000313" key="3">
    <source>
        <dbReference type="EMBL" id="PSS22916.1"/>
    </source>
</evidence>
<dbReference type="AlphaFoldDB" id="A0A2T3B7Q8"/>
<dbReference type="GO" id="GO:0006506">
    <property type="term" value="P:GPI anchor biosynthetic process"/>
    <property type="evidence" value="ECO:0007669"/>
    <property type="project" value="TreeGrafter"/>
</dbReference>
<protein>
    <submittedName>
        <fullName evidence="3">Uncharacterized protein</fullName>
    </submittedName>
</protein>
<accession>A0A2T3B7Q8</accession>
<dbReference type="EMBL" id="KZ679008">
    <property type="protein sequence ID" value="PSS22916.1"/>
    <property type="molecule type" value="Genomic_DNA"/>
</dbReference>
<evidence type="ECO:0000313" key="4">
    <source>
        <dbReference type="Proteomes" id="UP000241818"/>
    </source>
</evidence>
<feature type="signal peptide" evidence="2">
    <location>
        <begin position="1"/>
        <end position="19"/>
    </location>
</feature>
<dbReference type="GO" id="GO:0031501">
    <property type="term" value="C:mannosyltransferase complex"/>
    <property type="evidence" value="ECO:0007669"/>
    <property type="project" value="TreeGrafter"/>
</dbReference>
<organism evidence="3 4">
    <name type="scientific">Amorphotheca resinae ATCC 22711</name>
    <dbReference type="NCBI Taxonomy" id="857342"/>
    <lineage>
        <taxon>Eukaryota</taxon>
        <taxon>Fungi</taxon>
        <taxon>Dikarya</taxon>
        <taxon>Ascomycota</taxon>
        <taxon>Pezizomycotina</taxon>
        <taxon>Leotiomycetes</taxon>
        <taxon>Helotiales</taxon>
        <taxon>Amorphothecaceae</taxon>
        <taxon>Amorphotheca</taxon>
    </lineage>
</organism>
<keyword evidence="2" id="KW-0732">Signal</keyword>
<evidence type="ECO:0000256" key="2">
    <source>
        <dbReference type="SAM" id="SignalP"/>
    </source>
</evidence>
<sequence>MLSLFFFLLSLLLAHTAVANTEKVIFTGPSRLPVPIEHPTLEDLRLHALSPQQWSVRTHLSAEFPANVSTGGKASWLLLRGLEEGQRYEVRICWAATEPTSFRLDTYELPTVFETPELITSLAEYSASRQPGPVELEDQEPSISTPQQQSKHTYDDVSSALFLQIQAAADYYTTNQTLMNNVPPVFVDIILDPYIGNVLPRSLVPTVAYITLLAIGSWYLSKYISRWVQSLARDDMESRSKSKTI</sequence>
<name>A0A2T3B7Q8_AMORE</name>
<dbReference type="RefSeq" id="XP_024722962.1">
    <property type="nucleotide sequence ID" value="XM_024863543.1"/>
</dbReference>
<dbReference type="GO" id="GO:0000030">
    <property type="term" value="F:mannosyltransferase activity"/>
    <property type="evidence" value="ECO:0007669"/>
    <property type="project" value="TreeGrafter"/>
</dbReference>
<feature type="compositionally biased region" description="Polar residues" evidence="1">
    <location>
        <begin position="141"/>
        <end position="150"/>
    </location>
</feature>